<protein>
    <submittedName>
        <fullName evidence="1">Uncharacterized protein</fullName>
    </submittedName>
</protein>
<evidence type="ECO:0000313" key="1">
    <source>
        <dbReference type="EMBL" id="CDW26504.1"/>
    </source>
</evidence>
<proteinExistence type="predicted"/>
<organism evidence="1">
    <name type="scientific">Lepeophtheirus salmonis</name>
    <name type="common">Salmon louse</name>
    <name type="synonym">Caligus salmonis</name>
    <dbReference type="NCBI Taxonomy" id="72036"/>
    <lineage>
        <taxon>Eukaryota</taxon>
        <taxon>Metazoa</taxon>
        <taxon>Ecdysozoa</taxon>
        <taxon>Arthropoda</taxon>
        <taxon>Crustacea</taxon>
        <taxon>Multicrustacea</taxon>
        <taxon>Hexanauplia</taxon>
        <taxon>Copepoda</taxon>
        <taxon>Siphonostomatoida</taxon>
        <taxon>Caligidae</taxon>
        <taxon>Lepeophtheirus</taxon>
    </lineage>
</organism>
<dbReference type="EMBL" id="HACA01009143">
    <property type="protein sequence ID" value="CDW26504.1"/>
    <property type="molecule type" value="Transcribed_RNA"/>
</dbReference>
<dbReference type="AlphaFoldDB" id="A0A0K2TKR2"/>
<reference evidence="1" key="1">
    <citation type="submission" date="2014-05" db="EMBL/GenBank/DDBJ databases">
        <authorList>
            <person name="Chronopoulou M."/>
        </authorList>
    </citation>
    <scope>NUCLEOTIDE SEQUENCE</scope>
    <source>
        <tissue evidence="1">Whole organism</tissue>
    </source>
</reference>
<sequence>MVFFYHILPWLKHFLCLNHHLFSQKGAPETRLRRCRNSAWRKWLSSRRQTSSLCAQPTSTPGICCLLGLHDFSPKYQYPEGCDHEGVEQLVVILHQSQLCFFLSLY</sequence>
<accession>A0A0K2TKR2</accession>
<name>A0A0K2TKR2_LEPSM</name>